<dbReference type="Proteomes" id="UP001295794">
    <property type="component" value="Unassembled WGS sequence"/>
</dbReference>
<protein>
    <submittedName>
        <fullName evidence="1">Uncharacterized protein</fullName>
    </submittedName>
</protein>
<evidence type="ECO:0000313" key="1">
    <source>
        <dbReference type="EMBL" id="CAK5272110.1"/>
    </source>
</evidence>
<gene>
    <name evidence="1" type="ORF">MYCIT1_LOCUS17663</name>
</gene>
<accession>A0AAD2K0H7</accession>
<reference evidence="1" key="1">
    <citation type="submission" date="2023-11" db="EMBL/GenBank/DDBJ databases">
        <authorList>
            <person name="De Vega J J."/>
            <person name="De Vega J J."/>
        </authorList>
    </citation>
    <scope>NUCLEOTIDE SEQUENCE</scope>
</reference>
<dbReference type="AlphaFoldDB" id="A0AAD2K0H7"/>
<keyword evidence="2" id="KW-1185">Reference proteome</keyword>
<evidence type="ECO:0000313" key="2">
    <source>
        <dbReference type="Proteomes" id="UP001295794"/>
    </source>
</evidence>
<dbReference type="EMBL" id="CAVNYO010000181">
    <property type="protein sequence ID" value="CAK5272110.1"/>
    <property type="molecule type" value="Genomic_DNA"/>
</dbReference>
<feature type="non-terminal residue" evidence="1">
    <location>
        <position position="1"/>
    </location>
</feature>
<name>A0AAD2K0H7_9AGAR</name>
<comment type="caution">
    <text evidence="1">The sequence shown here is derived from an EMBL/GenBank/DDBJ whole genome shotgun (WGS) entry which is preliminary data.</text>
</comment>
<sequence>KTQRQPMLLELHPCQRLCERVGDHRISRHMVKLDIASFDGFSYEVIADVDVLRPPIMNWIYCHKDSALVINTKRRGWQVISELSQQSADPGNLARSIAQSHVFGLC</sequence>
<proteinExistence type="predicted"/>
<organism evidence="1 2">
    <name type="scientific">Mycena citricolor</name>
    <dbReference type="NCBI Taxonomy" id="2018698"/>
    <lineage>
        <taxon>Eukaryota</taxon>
        <taxon>Fungi</taxon>
        <taxon>Dikarya</taxon>
        <taxon>Basidiomycota</taxon>
        <taxon>Agaricomycotina</taxon>
        <taxon>Agaricomycetes</taxon>
        <taxon>Agaricomycetidae</taxon>
        <taxon>Agaricales</taxon>
        <taxon>Marasmiineae</taxon>
        <taxon>Mycenaceae</taxon>
        <taxon>Mycena</taxon>
    </lineage>
</organism>